<accession>A0AAE1DTE3</accession>
<name>A0AAE1DTE3_9GAST</name>
<evidence type="ECO:0000313" key="1">
    <source>
        <dbReference type="EMBL" id="KAK3782386.1"/>
    </source>
</evidence>
<gene>
    <name evidence="1" type="ORF">RRG08_000072</name>
</gene>
<protein>
    <submittedName>
        <fullName evidence="1">Uncharacterized protein</fullName>
    </submittedName>
</protein>
<dbReference type="Proteomes" id="UP001283361">
    <property type="component" value="Unassembled WGS sequence"/>
</dbReference>
<keyword evidence="2" id="KW-1185">Reference proteome</keyword>
<dbReference type="AlphaFoldDB" id="A0AAE1DTE3"/>
<evidence type="ECO:0000313" key="2">
    <source>
        <dbReference type="Proteomes" id="UP001283361"/>
    </source>
</evidence>
<sequence>MVDGTSIQRDGAARHQWKMVDGTSILGDGAARTTSGRWGDGNFYLRRWYCATPVEDGRWYFCSERDGYCATPQWKMVDGTSVFK</sequence>
<comment type="caution">
    <text evidence="1">The sequence shown here is derived from an EMBL/GenBank/DDBJ whole genome shotgun (WGS) entry which is preliminary data.</text>
</comment>
<proteinExistence type="predicted"/>
<reference evidence="1" key="1">
    <citation type="journal article" date="2023" name="G3 (Bethesda)">
        <title>A reference genome for the long-term kleptoplast-retaining sea slug Elysia crispata morphotype clarki.</title>
        <authorList>
            <person name="Eastman K.E."/>
            <person name="Pendleton A.L."/>
            <person name="Shaikh M.A."/>
            <person name="Suttiyut T."/>
            <person name="Ogas R."/>
            <person name="Tomko P."/>
            <person name="Gavelis G."/>
            <person name="Widhalm J.R."/>
            <person name="Wisecaver J.H."/>
        </authorList>
    </citation>
    <scope>NUCLEOTIDE SEQUENCE</scope>
    <source>
        <strain evidence="1">ECLA1</strain>
    </source>
</reference>
<dbReference type="EMBL" id="JAWDGP010002509">
    <property type="protein sequence ID" value="KAK3782386.1"/>
    <property type="molecule type" value="Genomic_DNA"/>
</dbReference>
<organism evidence="1 2">
    <name type="scientific">Elysia crispata</name>
    <name type="common">lettuce slug</name>
    <dbReference type="NCBI Taxonomy" id="231223"/>
    <lineage>
        <taxon>Eukaryota</taxon>
        <taxon>Metazoa</taxon>
        <taxon>Spiralia</taxon>
        <taxon>Lophotrochozoa</taxon>
        <taxon>Mollusca</taxon>
        <taxon>Gastropoda</taxon>
        <taxon>Heterobranchia</taxon>
        <taxon>Euthyneura</taxon>
        <taxon>Panpulmonata</taxon>
        <taxon>Sacoglossa</taxon>
        <taxon>Placobranchoidea</taxon>
        <taxon>Plakobranchidae</taxon>
        <taxon>Elysia</taxon>
    </lineage>
</organism>